<accession>V5GSK0</accession>
<organism evidence="1">
    <name type="scientific">Anoplophora glabripennis</name>
    <name type="common">Asian longhorn beetle</name>
    <name type="synonym">Anoplophora nobilis</name>
    <dbReference type="NCBI Taxonomy" id="217634"/>
    <lineage>
        <taxon>Eukaryota</taxon>
        <taxon>Metazoa</taxon>
        <taxon>Ecdysozoa</taxon>
        <taxon>Arthropoda</taxon>
        <taxon>Hexapoda</taxon>
        <taxon>Insecta</taxon>
        <taxon>Pterygota</taxon>
        <taxon>Neoptera</taxon>
        <taxon>Endopterygota</taxon>
        <taxon>Coleoptera</taxon>
        <taxon>Polyphaga</taxon>
        <taxon>Cucujiformia</taxon>
        <taxon>Chrysomeloidea</taxon>
        <taxon>Cerambycidae</taxon>
        <taxon>Lamiinae</taxon>
        <taxon>Lamiini</taxon>
        <taxon>Anoplophora</taxon>
    </lineage>
</organism>
<dbReference type="EMBL" id="GALX01001322">
    <property type="protein sequence ID" value="JAB67144.1"/>
    <property type="molecule type" value="Transcribed_RNA"/>
</dbReference>
<feature type="non-terminal residue" evidence="1">
    <location>
        <position position="1"/>
    </location>
</feature>
<name>V5GSK0_ANOGL</name>
<evidence type="ECO:0000313" key="1">
    <source>
        <dbReference type="EMBL" id="JAB67144.1"/>
    </source>
</evidence>
<dbReference type="AlphaFoldDB" id="V5GSK0"/>
<reference evidence="1" key="1">
    <citation type="submission" date="2013-07" db="EMBL/GenBank/DDBJ databases">
        <title>Midgut Transcriptome Profiling of Anoplphora glabripennis, a Lignocellulose Degrading, Wood-Boring Cerambycid.</title>
        <authorList>
            <person name="Scully E.D."/>
            <person name="Hoover K."/>
            <person name="Carlson J.E."/>
            <person name="Tien M."/>
            <person name="Geib S.M."/>
        </authorList>
    </citation>
    <scope>NUCLEOTIDE SEQUENCE</scope>
</reference>
<sequence length="193" mass="21421">VASASVLPAGFASVSNLKLPPFEPSSNFADPEGWCAIVDLWVAKYNPDKMELIMALSSAMKGEAASWLVAAKPIEKDWVTLKAELLAVFAKPLDPLEQFSEAVNGKNIPEDTTLIDEMLQSMRIVLAHNWTTRPSIDPVQKTIFSYHKPQKTRGHETRAVICYTICVENRSLMFQRSETTYVKSSPCQLDSSS</sequence>
<protein>
    <recommendedName>
        <fullName evidence="2">Retrotransposon gag domain-containing protein</fullName>
    </recommendedName>
</protein>
<evidence type="ECO:0008006" key="2">
    <source>
        <dbReference type="Google" id="ProtNLM"/>
    </source>
</evidence>
<proteinExistence type="predicted"/>